<dbReference type="AlphaFoldDB" id="A0A7V5LJC9"/>
<evidence type="ECO:0000256" key="3">
    <source>
        <dbReference type="PIRSR" id="PIRSR000390-1"/>
    </source>
</evidence>
<comment type="caution">
    <text evidence="6">The sequence shown here is derived from an EMBL/GenBank/DDBJ whole genome shotgun (WGS) entry which is preliminary data.</text>
</comment>
<keyword evidence="1 4" id="KW-0663">Pyridoxal phosphate</keyword>
<keyword evidence="6" id="KW-0808">Transferase</keyword>
<gene>
    <name evidence="6" type="ORF">ENL21_02220</name>
</gene>
<protein>
    <submittedName>
        <fullName evidence="6">DegT/DnrJ/EryC1/StrS family aminotransferase</fullName>
    </submittedName>
</protein>
<name>A0A7V5LJC9_CALAY</name>
<proteinExistence type="inferred from homology"/>
<dbReference type="Gene3D" id="3.40.640.10">
    <property type="entry name" value="Type I PLP-dependent aspartate aminotransferase-like (Major domain)"/>
    <property type="match status" value="1"/>
</dbReference>
<dbReference type="InterPro" id="IPR000653">
    <property type="entry name" value="DegT/StrS_aminotransferase"/>
</dbReference>
<feature type="non-terminal residue" evidence="6">
    <location>
        <position position="1"/>
    </location>
</feature>
<dbReference type="InterPro" id="IPR015422">
    <property type="entry name" value="PyrdxlP-dep_Trfase_small"/>
</dbReference>
<organism evidence="6">
    <name type="scientific">Caldithrix abyssi</name>
    <dbReference type="NCBI Taxonomy" id="187145"/>
    <lineage>
        <taxon>Bacteria</taxon>
        <taxon>Pseudomonadati</taxon>
        <taxon>Calditrichota</taxon>
        <taxon>Calditrichia</taxon>
        <taxon>Calditrichales</taxon>
        <taxon>Calditrichaceae</taxon>
        <taxon>Caldithrix</taxon>
    </lineage>
</organism>
<feature type="active site" description="Proton acceptor" evidence="3">
    <location>
        <position position="165"/>
    </location>
</feature>
<comment type="similarity">
    <text evidence="2 5">Belongs to the DegT/DnrJ/EryC1 family.</text>
</comment>
<dbReference type="PANTHER" id="PTHR30244">
    <property type="entry name" value="TRANSAMINASE"/>
    <property type="match status" value="1"/>
</dbReference>
<dbReference type="EMBL" id="DRTD01000162">
    <property type="protein sequence ID" value="HHE54568.1"/>
    <property type="molecule type" value="Genomic_DNA"/>
</dbReference>
<dbReference type="GO" id="GO:0030170">
    <property type="term" value="F:pyridoxal phosphate binding"/>
    <property type="evidence" value="ECO:0007669"/>
    <property type="project" value="UniProtKB-ARBA"/>
</dbReference>
<evidence type="ECO:0000256" key="5">
    <source>
        <dbReference type="RuleBase" id="RU004508"/>
    </source>
</evidence>
<sequence>VQEVIESQYFILGPKVAEFEQAVAQYCQTKNALGVSSGTDDVLIALMALDIQPGDEVITTTYSFFATAGSIARLHAKPVLVDIDPETFNIDPQQIEDKITPKTKAIIPVHLYGQMADMDPIMGIAQKHNLYVIEDAAQAIGSEYHDGRRAGSIGHIGCFSFFPSKNLGGFGDGGLVTTNDEKLYEKLKYLRNHGAHPKYYHKMIGGNFRLDALQAAVLNVKLKHLDNWTAGRQKNADFYDAGIKQRGLEVFVKSPVRKARYRHIFNQYILRVQKRDQLLNFLKEHQIGCEVYYPVTFNNQECFQYLGYKKGDFPVAEKAADETLAIPIYPELTEEQKNYVLDTILKFYS</sequence>
<dbReference type="Proteomes" id="UP000886111">
    <property type="component" value="Unassembled WGS sequence"/>
</dbReference>
<evidence type="ECO:0000256" key="4">
    <source>
        <dbReference type="PIRSR" id="PIRSR000390-2"/>
    </source>
</evidence>
<dbReference type="Pfam" id="PF01041">
    <property type="entry name" value="DegT_DnrJ_EryC1"/>
    <property type="match status" value="1"/>
</dbReference>
<dbReference type="PANTHER" id="PTHR30244:SF36">
    <property type="entry name" value="3-OXO-GLUCOSE-6-PHOSPHATE:GLUTAMATE AMINOTRANSFERASE"/>
    <property type="match status" value="1"/>
</dbReference>
<evidence type="ECO:0000256" key="1">
    <source>
        <dbReference type="ARBA" id="ARBA00022898"/>
    </source>
</evidence>
<keyword evidence="6" id="KW-0032">Aminotransferase</keyword>
<dbReference type="Gene3D" id="3.90.1150.10">
    <property type="entry name" value="Aspartate Aminotransferase, domain 1"/>
    <property type="match status" value="1"/>
</dbReference>
<dbReference type="PIRSF" id="PIRSF000390">
    <property type="entry name" value="PLP_StrS"/>
    <property type="match status" value="1"/>
</dbReference>
<evidence type="ECO:0000313" key="6">
    <source>
        <dbReference type="EMBL" id="HHE54568.1"/>
    </source>
</evidence>
<evidence type="ECO:0000256" key="2">
    <source>
        <dbReference type="ARBA" id="ARBA00037999"/>
    </source>
</evidence>
<accession>A0A7V5LJC9</accession>
<dbReference type="InterPro" id="IPR015421">
    <property type="entry name" value="PyrdxlP-dep_Trfase_major"/>
</dbReference>
<feature type="modified residue" description="N6-(pyridoxal phosphate)lysine" evidence="4">
    <location>
        <position position="165"/>
    </location>
</feature>
<dbReference type="GO" id="GO:0000271">
    <property type="term" value="P:polysaccharide biosynthetic process"/>
    <property type="evidence" value="ECO:0007669"/>
    <property type="project" value="TreeGrafter"/>
</dbReference>
<dbReference type="CDD" id="cd00616">
    <property type="entry name" value="AHBA_syn"/>
    <property type="match status" value="1"/>
</dbReference>
<dbReference type="FunFam" id="3.40.640.10:FF:000089">
    <property type="entry name" value="Aminotransferase, DegT/DnrJ/EryC1/StrS family"/>
    <property type="match status" value="1"/>
</dbReference>
<dbReference type="GO" id="GO:0008483">
    <property type="term" value="F:transaminase activity"/>
    <property type="evidence" value="ECO:0007669"/>
    <property type="project" value="UniProtKB-KW"/>
</dbReference>
<dbReference type="InterPro" id="IPR015424">
    <property type="entry name" value="PyrdxlP-dep_Trfase"/>
</dbReference>
<reference evidence="6" key="1">
    <citation type="journal article" date="2020" name="mSystems">
        <title>Genome- and Community-Level Interaction Insights into Carbon Utilization and Element Cycling Functions of Hydrothermarchaeota in Hydrothermal Sediment.</title>
        <authorList>
            <person name="Zhou Z."/>
            <person name="Liu Y."/>
            <person name="Xu W."/>
            <person name="Pan J."/>
            <person name="Luo Z.H."/>
            <person name="Li M."/>
        </authorList>
    </citation>
    <scope>NUCLEOTIDE SEQUENCE [LARGE SCALE GENOMIC DNA]</scope>
    <source>
        <strain evidence="6">HyVt-76</strain>
    </source>
</reference>
<dbReference type="SUPFAM" id="SSF53383">
    <property type="entry name" value="PLP-dependent transferases"/>
    <property type="match status" value="1"/>
</dbReference>